<evidence type="ECO:0000256" key="1">
    <source>
        <dbReference type="SAM" id="MobiDB-lite"/>
    </source>
</evidence>
<evidence type="ECO:0000313" key="3">
    <source>
        <dbReference type="Proteomes" id="UP000730618"/>
    </source>
</evidence>
<comment type="caution">
    <text evidence="2">The sequence shown here is derived from an EMBL/GenBank/DDBJ whole genome shotgun (WGS) entry which is preliminary data.</text>
</comment>
<dbReference type="Proteomes" id="UP000730618">
    <property type="component" value="Unassembled WGS sequence"/>
</dbReference>
<accession>A0ABN7TL57</accession>
<reference evidence="2 3" key="1">
    <citation type="submission" date="2021-06" db="EMBL/GenBank/DDBJ databases">
        <authorList>
            <person name="Criscuolo A."/>
        </authorList>
    </citation>
    <scope>NUCLEOTIDE SEQUENCE [LARGE SCALE GENOMIC DNA]</scope>
    <source>
        <strain evidence="3">CIP 111802</strain>
    </source>
</reference>
<sequence>MTNIGNSLHRSEPEDHRIGCRAAMIHLVHPTLVQQIGQPAFIRPGEMAPKLHVQAVTDLTLTMELLGAEAGKQAAPQPSKIMLTAGEERTVDLECDSLSSGLYELHIRVESKEEQKPYYDRFSFVAYDPSLLTAEQSSIAFPDAEGRMTYVPDYKGNRILDFSNCGYMGGGVRLPEVPAVLTLEPEEGDQTARIQEAIDQLSRLPLSPAGFRGALLLKKGTYALDGTLTIRASGVVLRGEGQREDGTILHARGEGRRDMLQVSGGGAPQLLEQTITDILDDYVPSGARSFHVADAGRFAPGDSVMVIRRGNEPWIHAIGMDAIVPRPNAGGTKQWGPFDLLFDRVITQIEGDRITVDAPIASAIEAEWGGGAMVKYDDRDRIAQVGIEHLSVSSDYDADITNTQVDGKQDATEPYCADENHVVHFAVLNHVKNAWVRDVSGRHLEHALVTIDRDAKWVTVQDCTVTDMVSIITGGRRYPFHVTGQLSLVQRCYTETARHAFVFDARVCGPNVFLDSESSVDFNASEPHHRWSVGGLYDNVRSPIYIRDRGWMGSGHGWAGANYVTWNTEGKLTVQQPPTAQNYAVGHVGTVEPPFLPNRHDPRPRQDGYWDRKGQHVQPRSLYLQQLVERMGTQAVQNISRT</sequence>
<protein>
    <submittedName>
        <fullName evidence="2">Uncharacterized protein</fullName>
    </submittedName>
</protein>
<dbReference type="EMBL" id="CAJVCE010000009">
    <property type="protein sequence ID" value="CAG7645159.1"/>
    <property type="molecule type" value="Genomic_DNA"/>
</dbReference>
<proteinExistence type="predicted"/>
<dbReference type="RefSeq" id="WP_218099757.1">
    <property type="nucleotide sequence ID" value="NZ_CAJVCE010000009.1"/>
</dbReference>
<evidence type="ECO:0000313" key="2">
    <source>
        <dbReference type="EMBL" id="CAG7645159.1"/>
    </source>
</evidence>
<feature type="compositionally biased region" description="Basic and acidic residues" evidence="1">
    <location>
        <begin position="598"/>
        <end position="614"/>
    </location>
</feature>
<keyword evidence="3" id="KW-1185">Reference proteome</keyword>
<gene>
    <name evidence="2" type="ORF">PAECIP111802_03444</name>
</gene>
<feature type="region of interest" description="Disordered" evidence="1">
    <location>
        <begin position="593"/>
        <end position="614"/>
    </location>
</feature>
<organism evidence="2 3">
    <name type="scientific">Paenibacillus allorhizosphaerae</name>
    <dbReference type="NCBI Taxonomy" id="2849866"/>
    <lineage>
        <taxon>Bacteria</taxon>
        <taxon>Bacillati</taxon>
        <taxon>Bacillota</taxon>
        <taxon>Bacilli</taxon>
        <taxon>Bacillales</taxon>
        <taxon>Paenibacillaceae</taxon>
        <taxon>Paenibacillus</taxon>
    </lineage>
</organism>
<name>A0ABN7TL57_9BACL</name>